<keyword evidence="2" id="KW-0810">Translation regulation</keyword>
<gene>
    <name evidence="2" type="primary">rsfS</name>
    <name evidence="3" type="ORF">FB461_0598</name>
</gene>
<dbReference type="EMBL" id="VFOS01000001">
    <property type="protein sequence ID" value="TQL64113.1"/>
    <property type="molecule type" value="Genomic_DNA"/>
</dbReference>
<dbReference type="AlphaFoldDB" id="A0A542ZUR3"/>
<comment type="similarity">
    <text evidence="1 2">Belongs to the Iojap/RsfS family.</text>
</comment>
<keyword evidence="4" id="KW-1185">Reference proteome</keyword>
<dbReference type="GO" id="GO:0042256">
    <property type="term" value="P:cytosolic ribosome assembly"/>
    <property type="evidence" value="ECO:0007669"/>
    <property type="project" value="UniProtKB-UniRule"/>
</dbReference>
<accession>A0A542ZUR3</accession>
<proteinExistence type="inferred from homology"/>
<evidence type="ECO:0000256" key="1">
    <source>
        <dbReference type="ARBA" id="ARBA00010574"/>
    </source>
</evidence>
<dbReference type="InterPro" id="IPR004394">
    <property type="entry name" value="Iojap/RsfS/C7orf30"/>
</dbReference>
<protein>
    <recommendedName>
        <fullName evidence="2">Ribosomal silencing factor RsfS</fullName>
    </recommendedName>
</protein>
<comment type="caution">
    <text evidence="3">The sequence shown here is derived from an EMBL/GenBank/DDBJ whole genome shotgun (WGS) entry which is preliminary data.</text>
</comment>
<organism evidence="3 4">
    <name type="scientific">Rarobacter faecitabidus</name>
    <dbReference type="NCBI Taxonomy" id="13243"/>
    <lineage>
        <taxon>Bacteria</taxon>
        <taxon>Bacillati</taxon>
        <taxon>Actinomycetota</taxon>
        <taxon>Actinomycetes</taxon>
        <taxon>Micrococcales</taxon>
        <taxon>Rarobacteraceae</taxon>
        <taxon>Rarobacter</taxon>
    </lineage>
</organism>
<dbReference type="NCBIfam" id="TIGR00090">
    <property type="entry name" value="rsfS_iojap_ybeB"/>
    <property type="match status" value="1"/>
</dbReference>
<dbReference type="PANTHER" id="PTHR21043">
    <property type="entry name" value="IOJAP SUPERFAMILY ORTHOLOG"/>
    <property type="match status" value="1"/>
</dbReference>
<dbReference type="HAMAP" id="MF_01477">
    <property type="entry name" value="Iojap_RsfS"/>
    <property type="match status" value="1"/>
</dbReference>
<comment type="function">
    <text evidence="2">Functions as a ribosomal silencing factor. Interacts with ribosomal protein uL14 (rplN), blocking formation of intersubunit bridge B8. Prevents association of the 30S and 50S ribosomal subunits and the formation of functional ribosomes, thus repressing translation.</text>
</comment>
<evidence type="ECO:0000313" key="4">
    <source>
        <dbReference type="Proteomes" id="UP000315389"/>
    </source>
</evidence>
<evidence type="ECO:0000313" key="3">
    <source>
        <dbReference type="EMBL" id="TQL64113.1"/>
    </source>
</evidence>
<dbReference type="FunFam" id="3.30.460.10:FF:000008">
    <property type="entry name" value="Ribosomal silencing factor RsfS"/>
    <property type="match status" value="1"/>
</dbReference>
<reference evidence="3 4" key="1">
    <citation type="submission" date="2019-06" db="EMBL/GenBank/DDBJ databases">
        <title>Sequencing the genomes of 1000 actinobacteria strains.</title>
        <authorList>
            <person name="Klenk H.-P."/>
        </authorList>
    </citation>
    <scope>NUCLEOTIDE SEQUENCE [LARGE SCALE GENOMIC DNA]</scope>
    <source>
        <strain evidence="3 4">DSM 4813</strain>
    </source>
</reference>
<dbReference type="SUPFAM" id="SSF81301">
    <property type="entry name" value="Nucleotidyltransferase"/>
    <property type="match status" value="1"/>
</dbReference>
<comment type="subunit">
    <text evidence="2">Interacts with ribosomal protein uL14 (rplN).</text>
</comment>
<dbReference type="PANTHER" id="PTHR21043:SF0">
    <property type="entry name" value="MITOCHONDRIAL ASSEMBLY OF RIBOSOMAL LARGE SUBUNIT PROTEIN 1"/>
    <property type="match status" value="1"/>
</dbReference>
<dbReference type="GO" id="GO:0090071">
    <property type="term" value="P:negative regulation of ribosome biogenesis"/>
    <property type="evidence" value="ECO:0007669"/>
    <property type="project" value="UniProtKB-UniRule"/>
</dbReference>
<dbReference type="GO" id="GO:0005737">
    <property type="term" value="C:cytoplasm"/>
    <property type="evidence" value="ECO:0007669"/>
    <property type="project" value="UniProtKB-SubCell"/>
</dbReference>
<evidence type="ECO:0000256" key="2">
    <source>
        <dbReference type="HAMAP-Rule" id="MF_01477"/>
    </source>
</evidence>
<dbReference type="Pfam" id="PF02410">
    <property type="entry name" value="RsfS"/>
    <property type="match status" value="1"/>
</dbReference>
<dbReference type="GO" id="GO:0017148">
    <property type="term" value="P:negative regulation of translation"/>
    <property type="evidence" value="ECO:0007669"/>
    <property type="project" value="UniProtKB-UniRule"/>
</dbReference>
<dbReference type="Gene3D" id="3.30.460.10">
    <property type="entry name" value="Beta Polymerase, domain 2"/>
    <property type="match status" value="1"/>
</dbReference>
<keyword evidence="2" id="KW-0678">Repressor</keyword>
<dbReference type="Proteomes" id="UP000315389">
    <property type="component" value="Unassembled WGS sequence"/>
</dbReference>
<dbReference type="GO" id="GO:0043023">
    <property type="term" value="F:ribosomal large subunit binding"/>
    <property type="evidence" value="ECO:0007669"/>
    <property type="project" value="TreeGrafter"/>
</dbReference>
<keyword evidence="2" id="KW-0963">Cytoplasm</keyword>
<name>A0A542ZUR3_RARFA</name>
<dbReference type="InterPro" id="IPR043519">
    <property type="entry name" value="NT_sf"/>
</dbReference>
<comment type="subcellular location">
    <subcellularLocation>
        <location evidence="2">Cytoplasm</location>
    </subcellularLocation>
</comment>
<sequence length="178" mass="19710">MCRVPVHMAGAVRAQTSPTQGTNLTATERAIELTIAAARAASDKKAGQVIALDVSEQLVLTDVFVITSGRNDRQVKAIVDGVEEAMHKEGVKALRREGLTEAHWVLLDFGDIVVHVQQEQDREFYALERLWKDCPLIELPEDARGGDGDTSEYDEFDQFGFAAGTYRSSRDEDNQESE</sequence>